<sequence length="122" mass="13439">MRNKGSIANKHPFPHDSCRNFEHYQNSVTLKGEVLRKVGEGVVPSLCTQACLDTSDFVCAAALIQLPSTCFVTGYRLRDDYYSKHYYRVCASGSRAVHGLLVRHVHPSLLDGAAVHAPPSIL</sequence>
<accession>A0AAD9JPG7</accession>
<comment type="caution">
    <text evidence="1">The sequence shown here is derived from an EMBL/GenBank/DDBJ whole genome shotgun (WGS) entry which is preliminary data.</text>
</comment>
<evidence type="ECO:0000313" key="1">
    <source>
        <dbReference type="EMBL" id="KAK2157009.1"/>
    </source>
</evidence>
<dbReference type="AlphaFoldDB" id="A0AAD9JPG7"/>
<reference evidence="1" key="1">
    <citation type="journal article" date="2023" name="Mol. Biol. Evol.">
        <title>Third-Generation Sequencing Reveals the Adaptive Role of the Epigenome in Three Deep-Sea Polychaetes.</title>
        <authorList>
            <person name="Perez M."/>
            <person name="Aroh O."/>
            <person name="Sun Y."/>
            <person name="Lan Y."/>
            <person name="Juniper S.K."/>
            <person name="Young C.R."/>
            <person name="Angers B."/>
            <person name="Qian P.Y."/>
        </authorList>
    </citation>
    <scope>NUCLEOTIDE SEQUENCE</scope>
    <source>
        <strain evidence="1">R07B-5</strain>
    </source>
</reference>
<evidence type="ECO:0000313" key="2">
    <source>
        <dbReference type="Proteomes" id="UP001209878"/>
    </source>
</evidence>
<proteinExistence type="predicted"/>
<organism evidence="1 2">
    <name type="scientific">Ridgeia piscesae</name>
    <name type="common">Tubeworm</name>
    <dbReference type="NCBI Taxonomy" id="27915"/>
    <lineage>
        <taxon>Eukaryota</taxon>
        <taxon>Metazoa</taxon>
        <taxon>Spiralia</taxon>
        <taxon>Lophotrochozoa</taxon>
        <taxon>Annelida</taxon>
        <taxon>Polychaeta</taxon>
        <taxon>Sedentaria</taxon>
        <taxon>Canalipalpata</taxon>
        <taxon>Sabellida</taxon>
        <taxon>Siboglinidae</taxon>
        <taxon>Ridgeia</taxon>
    </lineage>
</organism>
<dbReference type="EMBL" id="JAODUO010001919">
    <property type="protein sequence ID" value="KAK2157009.1"/>
    <property type="molecule type" value="Genomic_DNA"/>
</dbReference>
<protein>
    <submittedName>
        <fullName evidence="1">Uncharacterized protein</fullName>
    </submittedName>
</protein>
<gene>
    <name evidence="1" type="ORF">NP493_1920g00007</name>
</gene>
<keyword evidence="2" id="KW-1185">Reference proteome</keyword>
<name>A0AAD9JPG7_RIDPI</name>
<dbReference type="Proteomes" id="UP001209878">
    <property type="component" value="Unassembled WGS sequence"/>
</dbReference>